<evidence type="ECO:0000313" key="2">
    <source>
        <dbReference type="EMBL" id="SFP86285.1"/>
    </source>
</evidence>
<organism evidence="2 3">
    <name type="scientific">Hymenobacter arizonensis</name>
    <name type="common">Siccationidurans arizonensis</name>
    <dbReference type="NCBI Taxonomy" id="1227077"/>
    <lineage>
        <taxon>Bacteria</taxon>
        <taxon>Pseudomonadati</taxon>
        <taxon>Bacteroidota</taxon>
        <taxon>Cytophagia</taxon>
        <taxon>Cytophagales</taxon>
        <taxon>Hymenobacteraceae</taxon>
        <taxon>Hymenobacter</taxon>
    </lineage>
</organism>
<evidence type="ECO:0000313" key="3">
    <source>
        <dbReference type="Proteomes" id="UP000199029"/>
    </source>
</evidence>
<feature type="transmembrane region" description="Helical" evidence="1">
    <location>
        <begin position="113"/>
        <end position="132"/>
    </location>
</feature>
<keyword evidence="3" id="KW-1185">Reference proteome</keyword>
<feature type="transmembrane region" description="Helical" evidence="1">
    <location>
        <begin position="225"/>
        <end position="246"/>
    </location>
</feature>
<protein>
    <submittedName>
        <fullName evidence="2">Uncharacterized protein</fullName>
    </submittedName>
</protein>
<dbReference type="EMBL" id="FOXS01000001">
    <property type="protein sequence ID" value="SFP86285.1"/>
    <property type="molecule type" value="Genomic_DNA"/>
</dbReference>
<accession>A0A1I5TT90</accession>
<sequence>MQPETATLPSDTHETDRHKFLISALNGTALYVLAYYVVWGVHQMAKVGLSQVYSLRGNWDPSRVVYTMVDSEWWPLAIIAVYGIGPLVCLLLGVVAFLWFWKRQRAHRGQLKLLLLWVAFHSCNAVFGAMLADTFTQSGFWYVPDWLFRMGNVVNALVGILFGLVQLAVGYFGSIAFLQAHDSRTVMRFSNRRFMVIFTLMVPWVAGGVFITLTKLPYFSLQESLHLMMMGLLVAPMALGCLNETFSDTVRRPLPTHVSWGLVGLAVLLAVAWRLALSPPVTFGYAG</sequence>
<feature type="transmembrane region" description="Helical" evidence="1">
    <location>
        <begin position="152"/>
        <end position="173"/>
    </location>
</feature>
<dbReference type="STRING" id="1227077.SAMN04515668_0597"/>
<name>A0A1I5TT90_HYMAR</name>
<proteinExistence type="predicted"/>
<keyword evidence="1" id="KW-1133">Transmembrane helix</keyword>
<evidence type="ECO:0000256" key="1">
    <source>
        <dbReference type="SAM" id="Phobius"/>
    </source>
</evidence>
<feature type="transmembrane region" description="Helical" evidence="1">
    <location>
        <begin position="20"/>
        <end position="39"/>
    </location>
</feature>
<dbReference type="AlphaFoldDB" id="A0A1I5TT90"/>
<feature type="transmembrane region" description="Helical" evidence="1">
    <location>
        <begin position="258"/>
        <end position="277"/>
    </location>
</feature>
<feature type="transmembrane region" description="Helical" evidence="1">
    <location>
        <begin position="73"/>
        <end position="101"/>
    </location>
</feature>
<dbReference type="Proteomes" id="UP000199029">
    <property type="component" value="Unassembled WGS sequence"/>
</dbReference>
<dbReference type="RefSeq" id="WP_092668793.1">
    <property type="nucleotide sequence ID" value="NZ_FOXS01000001.1"/>
</dbReference>
<reference evidence="3" key="1">
    <citation type="submission" date="2016-10" db="EMBL/GenBank/DDBJ databases">
        <authorList>
            <person name="Varghese N."/>
            <person name="Submissions S."/>
        </authorList>
    </citation>
    <scope>NUCLEOTIDE SEQUENCE [LARGE SCALE GENOMIC DNA]</scope>
    <source>
        <strain evidence="3">OR362-8,ATCC BAA-1266,JCM 13504</strain>
    </source>
</reference>
<keyword evidence="1" id="KW-0472">Membrane</keyword>
<keyword evidence="1" id="KW-0812">Transmembrane</keyword>
<dbReference type="OrthoDB" id="877309at2"/>
<gene>
    <name evidence="2" type="ORF">SAMN04515668_0597</name>
</gene>
<feature type="transmembrane region" description="Helical" evidence="1">
    <location>
        <begin position="194"/>
        <end position="213"/>
    </location>
</feature>